<dbReference type="EMBL" id="WVTA01000017">
    <property type="protein sequence ID" value="KAK3201152.1"/>
    <property type="molecule type" value="Genomic_DNA"/>
</dbReference>
<accession>A0AAN6LN75</accession>
<reference evidence="1 2" key="1">
    <citation type="submission" date="2021-02" db="EMBL/GenBank/DDBJ databases">
        <title>Genome assembly of Pseudopithomyces chartarum.</title>
        <authorList>
            <person name="Jauregui R."/>
            <person name="Singh J."/>
            <person name="Voisey C."/>
        </authorList>
    </citation>
    <scope>NUCLEOTIDE SEQUENCE [LARGE SCALE GENOMIC DNA]</scope>
    <source>
        <strain evidence="1 2">AGR01</strain>
    </source>
</reference>
<dbReference type="Proteomes" id="UP001280581">
    <property type="component" value="Unassembled WGS sequence"/>
</dbReference>
<protein>
    <submittedName>
        <fullName evidence="1">Uncharacterized protein</fullName>
    </submittedName>
</protein>
<keyword evidence="2" id="KW-1185">Reference proteome</keyword>
<evidence type="ECO:0000313" key="2">
    <source>
        <dbReference type="Proteomes" id="UP001280581"/>
    </source>
</evidence>
<dbReference type="AlphaFoldDB" id="A0AAN6LN75"/>
<proteinExistence type="predicted"/>
<sequence>MYSLRRSCRAALLDSNHVLVLANGSRRAFSRSAVHFRGALPVYLEASSPELSQLLSSVNSKVLLLRHLTPEQEKLVYKPANRSKLEQEPVEITLGDVTLTLQHIDVNKDVPSYRKQLLKILRTSKTPEDWENVVRVLEGYNNAGIRLRSDTLSMAVRRLDEAGMQHLILKAIQRAEATGLRLRDPDLIFMVMRSVRDRAWRNDWDKDELKKALRMAEQIVELMDDPVHQGKPSADGPDYRTHPAVVALPLEMAAELAYRHDGPSDTVKKYTPRFMNALKQHDFMTTEITELDSLAAQTSSDFRTRYAQASALPNIQNKAAALVPVWNALSVSRTVLDAEMPMADDAARVQRQLRDVLGKAVDALERLKVRDGEELASGVETGFAGYLNRAIRACEEE</sequence>
<name>A0AAN6LN75_9PLEO</name>
<evidence type="ECO:0000313" key="1">
    <source>
        <dbReference type="EMBL" id="KAK3201152.1"/>
    </source>
</evidence>
<organism evidence="1 2">
    <name type="scientific">Pseudopithomyces chartarum</name>
    <dbReference type="NCBI Taxonomy" id="1892770"/>
    <lineage>
        <taxon>Eukaryota</taxon>
        <taxon>Fungi</taxon>
        <taxon>Dikarya</taxon>
        <taxon>Ascomycota</taxon>
        <taxon>Pezizomycotina</taxon>
        <taxon>Dothideomycetes</taxon>
        <taxon>Pleosporomycetidae</taxon>
        <taxon>Pleosporales</taxon>
        <taxon>Massarineae</taxon>
        <taxon>Didymosphaeriaceae</taxon>
        <taxon>Pseudopithomyces</taxon>
    </lineage>
</organism>
<comment type="caution">
    <text evidence="1">The sequence shown here is derived from an EMBL/GenBank/DDBJ whole genome shotgun (WGS) entry which is preliminary data.</text>
</comment>
<gene>
    <name evidence="1" type="ORF">GRF29_213g1266995</name>
</gene>